<organism evidence="14 15">
    <name type="scientific">Etheostoma spectabile</name>
    <name type="common">orangethroat darter</name>
    <dbReference type="NCBI Taxonomy" id="54343"/>
    <lineage>
        <taxon>Eukaryota</taxon>
        <taxon>Metazoa</taxon>
        <taxon>Chordata</taxon>
        <taxon>Craniata</taxon>
        <taxon>Vertebrata</taxon>
        <taxon>Euteleostomi</taxon>
        <taxon>Actinopterygii</taxon>
        <taxon>Neopterygii</taxon>
        <taxon>Teleostei</taxon>
        <taxon>Neoteleostei</taxon>
        <taxon>Acanthomorphata</taxon>
        <taxon>Eupercaria</taxon>
        <taxon>Perciformes</taxon>
        <taxon>Percoidei</taxon>
        <taxon>Percidae</taxon>
        <taxon>Etheostomatinae</taxon>
        <taxon>Etheostoma</taxon>
    </lineage>
</organism>
<dbReference type="EMBL" id="VOFY01000020">
    <property type="protein sequence ID" value="KAA8581997.1"/>
    <property type="molecule type" value="Genomic_DNA"/>
</dbReference>
<keyword evidence="4" id="KW-0732">Signal</keyword>
<evidence type="ECO:0000256" key="1">
    <source>
        <dbReference type="ARBA" id="ARBA00004479"/>
    </source>
</evidence>
<dbReference type="PROSITE" id="PS50853">
    <property type="entry name" value="FN3"/>
    <property type="match status" value="2"/>
</dbReference>
<evidence type="ECO:0000256" key="2">
    <source>
        <dbReference type="ARBA" id="ARBA00008921"/>
    </source>
</evidence>
<evidence type="ECO:0000256" key="6">
    <source>
        <dbReference type="ARBA" id="ARBA00022989"/>
    </source>
</evidence>
<dbReference type="InterPro" id="IPR052672">
    <property type="entry name" value="Type1_Cytokine_Rcpt_Type2"/>
</dbReference>
<dbReference type="GO" id="GO:0005886">
    <property type="term" value="C:plasma membrane"/>
    <property type="evidence" value="ECO:0007669"/>
    <property type="project" value="UniProtKB-ARBA"/>
</dbReference>
<keyword evidence="15" id="KW-1185">Reference proteome</keyword>
<dbReference type="SMART" id="SM00060">
    <property type="entry name" value="FN3"/>
    <property type="match status" value="3"/>
</dbReference>
<keyword evidence="9" id="KW-0675">Receptor</keyword>
<evidence type="ECO:0000313" key="15">
    <source>
        <dbReference type="Proteomes" id="UP000327493"/>
    </source>
</evidence>
<dbReference type="InterPro" id="IPR003529">
    <property type="entry name" value="Hematopoietin_rcpt_Gp130_CS"/>
</dbReference>
<name>A0A5J5CJW7_9PERO</name>
<evidence type="ECO:0000256" key="3">
    <source>
        <dbReference type="ARBA" id="ARBA00022692"/>
    </source>
</evidence>
<dbReference type="Gene3D" id="2.60.40.10">
    <property type="entry name" value="Immunoglobulins"/>
    <property type="match status" value="4"/>
</dbReference>
<feature type="transmembrane region" description="Helical" evidence="12">
    <location>
        <begin position="561"/>
        <end position="584"/>
    </location>
</feature>
<keyword evidence="10" id="KW-0325">Glycoprotein</keyword>
<feature type="compositionally biased region" description="Polar residues" evidence="11">
    <location>
        <begin position="733"/>
        <end position="769"/>
    </location>
</feature>
<feature type="domain" description="Fibronectin type-III" evidence="13">
    <location>
        <begin position="172"/>
        <end position="278"/>
    </location>
</feature>
<dbReference type="PANTHER" id="PTHR48423:SF1">
    <property type="entry name" value="INTERLEUKIN-27 RECEPTOR SUBUNIT ALPHA"/>
    <property type="match status" value="1"/>
</dbReference>
<evidence type="ECO:0000256" key="10">
    <source>
        <dbReference type="ARBA" id="ARBA00023180"/>
    </source>
</evidence>
<reference evidence="14 15" key="1">
    <citation type="submission" date="2019-08" db="EMBL/GenBank/DDBJ databases">
        <title>A chromosome-level genome assembly, high-density linkage maps, and genome scans reveal the genomic architecture of hybrid incompatibilities underlying speciation via character displacement in darters (Percidae: Etheostominae).</title>
        <authorList>
            <person name="Moran R.L."/>
            <person name="Catchen J.M."/>
            <person name="Fuller R.C."/>
        </authorList>
    </citation>
    <scope>NUCLEOTIDE SEQUENCE [LARGE SCALE GENOMIC DNA]</scope>
    <source>
        <strain evidence="14">EspeVRDwgs_2016</strain>
        <tissue evidence="14">Muscle</tissue>
    </source>
</reference>
<comment type="caution">
    <text evidence="14">The sequence shown here is derived from an EMBL/GenBank/DDBJ whole genome shotgun (WGS) entry which is preliminary data.</text>
</comment>
<dbReference type="SUPFAM" id="SSF49265">
    <property type="entry name" value="Fibronectin type III"/>
    <property type="match status" value="3"/>
</dbReference>
<evidence type="ECO:0000256" key="9">
    <source>
        <dbReference type="ARBA" id="ARBA00023170"/>
    </source>
</evidence>
<dbReference type="CDD" id="cd00063">
    <property type="entry name" value="FN3"/>
    <property type="match status" value="1"/>
</dbReference>
<keyword evidence="5" id="KW-0677">Repeat</keyword>
<evidence type="ECO:0000256" key="4">
    <source>
        <dbReference type="ARBA" id="ARBA00022729"/>
    </source>
</evidence>
<dbReference type="Pfam" id="PF00041">
    <property type="entry name" value="fn3"/>
    <property type="match status" value="1"/>
</dbReference>
<keyword evidence="8" id="KW-1015">Disulfide bond</keyword>
<dbReference type="PROSITE" id="PS01353">
    <property type="entry name" value="HEMATOPO_REC_L_F2"/>
    <property type="match status" value="1"/>
</dbReference>
<gene>
    <name evidence="14" type="ORF">FQN60_008737</name>
</gene>
<proteinExistence type="inferred from homology"/>
<evidence type="ECO:0000256" key="11">
    <source>
        <dbReference type="SAM" id="MobiDB-lite"/>
    </source>
</evidence>
<keyword evidence="6 12" id="KW-1133">Transmembrane helix</keyword>
<dbReference type="AlphaFoldDB" id="A0A5J5CJW7"/>
<dbReference type="InterPro" id="IPR036116">
    <property type="entry name" value="FN3_sf"/>
</dbReference>
<protein>
    <recommendedName>
        <fullName evidence="13">Fibronectin type-III domain-containing protein</fullName>
    </recommendedName>
</protein>
<evidence type="ECO:0000256" key="7">
    <source>
        <dbReference type="ARBA" id="ARBA00023136"/>
    </source>
</evidence>
<dbReference type="InterPro" id="IPR013783">
    <property type="entry name" value="Ig-like_fold"/>
</dbReference>
<accession>A0A5J5CJW7</accession>
<dbReference type="InterPro" id="IPR003961">
    <property type="entry name" value="FN3_dom"/>
</dbReference>
<feature type="region of interest" description="Disordered" evidence="11">
    <location>
        <begin position="721"/>
        <end position="769"/>
    </location>
</feature>
<evidence type="ECO:0000256" key="12">
    <source>
        <dbReference type="SAM" id="Phobius"/>
    </source>
</evidence>
<evidence type="ECO:0000313" key="14">
    <source>
        <dbReference type="EMBL" id="KAA8581997.1"/>
    </source>
</evidence>
<feature type="domain" description="Fibronectin type-III" evidence="13">
    <location>
        <begin position="387"/>
        <end position="481"/>
    </location>
</feature>
<keyword evidence="7 12" id="KW-0472">Membrane</keyword>
<dbReference type="PANTHER" id="PTHR48423">
    <property type="entry name" value="INTERLEUKIN-27 RECEPTOR SUBUNIT ALPHA"/>
    <property type="match status" value="1"/>
</dbReference>
<keyword evidence="3 12" id="KW-0812">Transmembrane</keyword>
<comment type="similarity">
    <text evidence="2">Belongs to the type I cytokine receptor family. Type 2 subfamily.</text>
</comment>
<evidence type="ECO:0000256" key="8">
    <source>
        <dbReference type="ARBA" id="ARBA00023157"/>
    </source>
</evidence>
<comment type="subcellular location">
    <subcellularLocation>
        <location evidence="1">Membrane</location>
        <topology evidence="1">Single-pass type I membrane protein</topology>
    </subcellularLocation>
</comment>
<sequence>MLSYKLTGCCSCIIAADGLRETRVLSEVSARLHCQERPVGVMERSSAVVWTCLLGVGLTLALPPGCPFNSSNADPRLPQLIGCVFLHRENVTCRWKAGDTPTTDYTLQVHLMLAHKKQHTFTCTTSDTSCTAKLDGTLVNVCFCITVTAHGHNENITSHPRCQSGRTEVMLSPVTLKSSQSVSGRPRCLAVTWSYILSEFPLADSEIKAGNLKSQLEFTAQGQFNAQVETVDVRNTSFLVCLFRPDTLYTVRLRHRYMGPESPWSPWSNACQGRTGEDAPSAAPAFWRRVKQTDKNGWRFITLLWKPLPRFLSNGRVLFFNVTCQTESAQVLIDYGSCRELHHTNTSCSLLLPPGQWSCALTASNSAGTSPEARIWLRGASDTEPPAPRSMTAKPLGDSGLDVRWTAPVNWSTSGFVVEWFAVKERNSSILHWERLNSSCTALVITEGIKPMERYAVSVRALYGQRGAGRNTTVHMYTRQGAPSAGPKVAVQQISGSRVELTWSPVPVELLHGVTVPGHTLRYSLENLSPGNYDIFMKASTDAGAGAAGPIANVHIGSEEIWIVMYAILPLIVTFLVLVLMACLAQNKMVKHKLCQDIPDPSNSSLAHWIPKDTLESMRHPPLAEKTEIKYSNVILLGEIELLNADTNQDISYQSNLQTYSSHRYCPLPVSGDQTPQDTRKSEQCIRSLSRAKKSSNTDLSSCFSIYSNVLISQTLKCPPSPLPSRSNLPSNDWQHSTVSVNDSKLQQGGDSEPSVSLQGRSTTSFDSPLSQTDELKTFRLFLKQHQSTVSSHSSCILLSHPSAEVTSPQHPYSQSLFNLLPSLQPNTVTHHNDTFNPSFSPFPRSVFVDLSY</sequence>
<dbReference type="GO" id="GO:0004896">
    <property type="term" value="F:cytokine receptor activity"/>
    <property type="evidence" value="ECO:0007669"/>
    <property type="project" value="InterPro"/>
</dbReference>
<evidence type="ECO:0000259" key="13">
    <source>
        <dbReference type="PROSITE" id="PS50853"/>
    </source>
</evidence>
<evidence type="ECO:0000256" key="5">
    <source>
        <dbReference type="ARBA" id="ARBA00022737"/>
    </source>
</evidence>
<dbReference type="Proteomes" id="UP000327493">
    <property type="component" value="Chromosome 20"/>
</dbReference>